<dbReference type="Proteomes" id="UP000029067">
    <property type="component" value="Unassembled WGS sequence"/>
</dbReference>
<dbReference type="REBASE" id="384922">
    <property type="entry name" value="Bcu10738ORF911P"/>
</dbReference>
<dbReference type="EMBL" id="JGYV01000017">
    <property type="protein sequence ID" value="KFI60936.1"/>
    <property type="molecule type" value="Genomic_DNA"/>
</dbReference>
<protein>
    <submittedName>
        <fullName evidence="3">Type III restriction enzyme, res subunit</fullName>
    </submittedName>
</protein>
<evidence type="ECO:0000259" key="2">
    <source>
        <dbReference type="SMART" id="SM00487"/>
    </source>
</evidence>
<organism evidence="3 4">
    <name type="scientific">Bifidobacterium cuniculi</name>
    <dbReference type="NCBI Taxonomy" id="1688"/>
    <lineage>
        <taxon>Bacteria</taxon>
        <taxon>Bacillati</taxon>
        <taxon>Actinomycetota</taxon>
        <taxon>Actinomycetes</taxon>
        <taxon>Bifidobacteriales</taxon>
        <taxon>Bifidobacteriaceae</taxon>
        <taxon>Bifidobacterium</taxon>
    </lineage>
</organism>
<feature type="domain" description="Helicase ATP-binding" evidence="2">
    <location>
        <begin position="1"/>
        <end position="243"/>
    </location>
</feature>
<dbReference type="PANTHER" id="PTHR47396">
    <property type="entry name" value="TYPE I RESTRICTION ENZYME ECOKI R PROTEIN"/>
    <property type="match status" value="1"/>
</dbReference>
<dbReference type="RefSeq" id="WP_051920960.1">
    <property type="nucleotide sequence ID" value="NZ_JGYV01000017.1"/>
</dbReference>
<feature type="compositionally biased region" description="Low complexity" evidence="1">
    <location>
        <begin position="537"/>
        <end position="548"/>
    </location>
</feature>
<evidence type="ECO:0000256" key="1">
    <source>
        <dbReference type="SAM" id="MobiDB-lite"/>
    </source>
</evidence>
<sequence>MRAVLKDFQSAAVEKLSRSLRRMTRDYWEDGRLSATCLAAPTGAGKTVMSAAAIETLFFGDDAMALDPDPHAVVLWLSESPALNEQTRNRIMQVSDKLSADFTDYSMLHVIGSDFAEERLRPRNVYFLSKNMLSRNGILTRGTEATSGRTFWDVLDTTIRDPERNLYLFIDEAHRGLGPEASAPSDTATIYANLIDGFEGRAAMPVVVGVSATPQRFVAAMQERNDRDCMSPVRVAPSDVQESGLLKDTIELYVPDTDTAVEHQYLTLACRRYNEACERWAAYCVDNGEPPVSPLLLVQTADHISDGALAGLCDQISSLVPGLKSQLAFETSFANVFGEHGNIRAGRYYIPYIRPENVQGARLTRVLFAKEAVSNGWDCPRAEVLFSQRTRKDPTYITQLIGRMVRTPLAHRTDDGILDSVACYLPNFNPQTTHEIVDYLTGNGKEPEAAVAGKDGVLENPQDVSPAVPRGRDDYERQMAEWSEAARAASPAPLPGLDDLPETEDAPAATTEPEPVPASGSEPTTTPEPKPAPNPESGPVNPLYQPQAAPRPMPRPEPLTKRDSSFTPAEWEGIKAAYDSIPVRRNPKKARNEFRSLLDAATLMDTTELLQTAEHDVDEQFCREVEGAIAAEREAYDAKRAEIENTPMVKIILDRRRNQEDREKGVAPIDDDGIEKAAAPARREFSGDELPNAYQRFCLEHGVDIDEANLRLATIVRTSEIMDRLRKWAAEYRGDLFDVTAQGARIQLTAARREEYEQLERESARHRLTHLAWPTATKVAGVGKAWPRHIVQRDDGLYPLKLNAAERHVLETELDRPYTVAFYRNPSNNSTYSFSIPYNASNGRQALRPDFIFFVRDGDGVIRPSIVDPHGDFLADTLGKLRGYVEYLREYPDAFKSAVMVGCPANGDYRTLDLLDSKVQDTIDGWSEVDTRGLFSGPLSHPYM</sequence>
<dbReference type="SMART" id="SM00487">
    <property type="entry name" value="DEXDc"/>
    <property type="match status" value="1"/>
</dbReference>
<dbReference type="eggNOG" id="COG1061">
    <property type="taxonomic scope" value="Bacteria"/>
</dbReference>
<dbReference type="InterPro" id="IPR050742">
    <property type="entry name" value="Helicase_Restrict-Modif_Enz"/>
</dbReference>
<feature type="region of interest" description="Disordered" evidence="1">
    <location>
        <begin position="447"/>
        <end position="567"/>
    </location>
</feature>
<evidence type="ECO:0000313" key="3">
    <source>
        <dbReference type="EMBL" id="KFI60936.1"/>
    </source>
</evidence>
<accession>A0A087AQ86</accession>
<gene>
    <name evidence="3" type="ORF">BCUN_0912</name>
</gene>
<comment type="caution">
    <text evidence="3">The sequence shown here is derived from an EMBL/GenBank/DDBJ whole genome shotgun (WGS) entry which is preliminary data.</text>
</comment>
<dbReference type="InterPro" id="IPR006935">
    <property type="entry name" value="Helicase/UvrB_N"/>
</dbReference>
<dbReference type="Pfam" id="PF04851">
    <property type="entry name" value="ResIII"/>
    <property type="match status" value="1"/>
</dbReference>
<evidence type="ECO:0000313" key="4">
    <source>
        <dbReference type="Proteomes" id="UP000029067"/>
    </source>
</evidence>
<proteinExistence type="predicted"/>
<reference evidence="3 4" key="1">
    <citation type="submission" date="2014-03" db="EMBL/GenBank/DDBJ databases">
        <title>Genomics of Bifidobacteria.</title>
        <authorList>
            <person name="Ventura M."/>
            <person name="Milani C."/>
            <person name="Lugli G.A."/>
        </authorList>
    </citation>
    <scope>NUCLEOTIDE SEQUENCE [LARGE SCALE GENOMIC DNA]</scope>
    <source>
        <strain evidence="3 4">LMG 10738</strain>
    </source>
</reference>
<dbReference type="GO" id="GO:0005524">
    <property type="term" value="F:ATP binding"/>
    <property type="evidence" value="ECO:0007669"/>
    <property type="project" value="InterPro"/>
</dbReference>
<dbReference type="Gene3D" id="3.40.50.300">
    <property type="entry name" value="P-loop containing nucleotide triphosphate hydrolases"/>
    <property type="match status" value="1"/>
</dbReference>
<dbReference type="GO" id="GO:0005829">
    <property type="term" value="C:cytosol"/>
    <property type="evidence" value="ECO:0007669"/>
    <property type="project" value="TreeGrafter"/>
</dbReference>
<dbReference type="InterPro" id="IPR027417">
    <property type="entry name" value="P-loop_NTPase"/>
</dbReference>
<dbReference type="PANTHER" id="PTHR47396:SF1">
    <property type="entry name" value="ATP-DEPENDENT HELICASE IRC3-RELATED"/>
    <property type="match status" value="1"/>
</dbReference>
<feature type="compositionally biased region" description="Pro residues" evidence="1">
    <location>
        <begin position="526"/>
        <end position="536"/>
    </location>
</feature>
<dbReference type="SUPFAM" id="SSF52540">
    <property type="entry name" value="P-loop containing nucleoside triphosphate hydrolases"/>
    <property type="match status" value="2"/>
</dbReference>
<dbReference type="GO" id="GO:0003677">
    <property type="term" value="F:DNA binding"/>
    <property type="evidence" value="ECO:0007669"/>
    <property type="project" value="InterPro"/>
</dbReference>
<dbReference type="STRING" id="1688.BCUN_0912"/>
<dbReference type="OrthoDB" id="9804145at2"/>
<keyword evidence="4" id="KW-1185">Reference proteome</keyword>
<dbReference type="InterPro" id="IPR014001">
    <property type="entry name" value="Helicase_ATP-bd"/>
</dbReference>
<feature type="compositionally biased region" description="Basic and acidic residues" evidence="1">
    <location>
        <begin position="470"/>
        <end position="479"/>
    </location>
</feature>
<name>A0A087AQ86_9BIFI</name>
<feature type="compositionally biased region" description="Low complexity" evidence="1">
    <location>
        <begin position="506"/>
        <end position="525"/>
    </location>
</feature>
<dbReference type="AlphaFoldDB" id="A0A087AQ86"/>
<dbReference type="GO" id="GO:0016787">
    <property type="term" value="F:hydrolase activity"/>
    <property type="evidence" value="ECO:0007669"/>
    <property type="project" value="InterPro"/>
</dbReference>